<dbReference type="HAMAP" id="MF_00984">
    <property type="entry name" value="SSB"/>
    <property type="match status" value="1"/>
</dbReference>
<dbReference type="HOGENOM" id="CLU_078758_0_2_5"/>
<evidence type="ECO:0000256" key="5">
    <source>
        <dbReference type="SAM" id="MobiDB-lite"/>
    </source>
</evidence>
<dbReference type="PROSITE" id="PS50935">
    <property type="entry name" value="SSB"/>
    <property type="match status" value="1"/>
</dbReference>
<comment type="caution">
    <text evidence="3">Lacks conserved residue(s) required for the propagation of feature annotation.</text>
</comment>
<dbReference type="InterPro" id="IPR011344">
    <property type="entry name" value="ssDNA-bd"/>
</dbReference>
<proteinExistence type="inferred from homology"/>
<evidence type="ECO:0000313" key="6">
    <source>
        <dbReference type="EMBL" id="AGF74123.1"/>
    </source>
</evidence>
<dbReference type="GO" id="GO:0006310">
    <property type="term" value="P:DNA recombination"/>
    <property type="evidence" value="ECO:0007669"/>
    <property type="project" value="UniProtKB-KW"/>
</dbReference>
<reference evidence="6 7" key="1">
    <citation type="journal article" date="2013" name="PLoS Genet.">
        <title>A gene transfer agent and a dynamic repertoire of secretion systems hold the keys to the explosive radiation of the emerging pathogen Bartonella.</title>
        <authorList>
            <person name="Guy L."/>
            <person name="Nystedt B."/>
            <person name="Toft C."/>
            <person name="Zaremba-Niedzwiedzka K."/>
            <person name="Berglund E.C."/>
            <person name="Granberg F."/>
            <person name="Naslund K."/>
            <person name="Eriksson A.S."/>
            <person name="Andersson S.G."/>
        </authorList>
    </citation>
    <scope>NUCLEOTIDE SEQUENCE [LARGE SCALE GENOMIC DNA]</scope>
    <source>
        <strain evidence="6 7">Aust/NH1</strain>
    </source>
</reference>
<dbReference type="GO" id="GO:0009295">
    <property type="term" value="C:nucleoid"/>
    <property type="evidence" value="ECO:0007669"/>
    <property type="project" value="TreeGrafter"/>
</dbReference>
<dbReference type="PANTHER" id="PTHR10302:SF27">
    <property type="entry name" value="SINGLE-STRANDED DNA-BINDING PROTEIN"/>
    <property type="match status" value="1"/>
</dbReference>
<dbReference type="PATRIC" id="fig|1094489.3.peg.288"/>
<dbReference type="GO" id="GO:0006260">
    <property type="term" value="P:DNA replication"/>
    <property type="evidence" value="ECO:0007669"/>
    <property type="project" value="InterPro"/>
</dbReference>
<organism evidence="6 7">
    <name type="scientific">Bartonella australis (strain Aust/NH1)</name>
    <dbReference type="NCBI Taxonomy" id="1094489"/>
    <lineage>
        <taxon>Bacteria</taxon>
        <taxon>Pseudomonadati</taxon>
        <taxon>Pseudomonadota</taxon>
        <taxon>Alphaproteobacteria</taxon>
        <taxon>Hyphomicrobiales</taxon>
        <taxon>Bartonellaceae</taxon>
        <taxon>Bartonella</taxon>
    </lineage>
</organism>
<protein>
    <recommendedName>
        <fullName evidence="3 4">Single-stranded DNA-binding protein</fullName>
        <shortName evidence="3">SSB</shortName>
    </recommendedName>
</protein>
<dbReference type="Proteomes" id="UP000011729">
    <property type="component" value="Chromosome"/>
</dbReference>
<dbReference type="eggNOG" id="COG0629">
    <property type="taxonomic scope" value="Bacteria"/>
</dbReference>
<feature type="compositionally biased region" description="Polar residues" evidence="5">
    <location>
        <begin position="135"/>
        <end position="146"/>
    </location>
</feature>
<evidence type="ECO:0000313" key="7">
    <source>
        <dbReference type="Proteomes" id="UP000011729"/>
    </source>
</evidence>
<evidence type="ECO:0000256" key="4">
    <source>
        <dbReference type="RuleBase" id="RU000524"/>
    </source>
</evidence>
<dbReference type="OrthoDB" id="9809878at2"/>
<comment type="subunit">
    <text evidence="3">Homotetramer.</text>
</comment>
<dbReference type="InterPro" id="IPR000424">
    <property type="entry name" value="Primosome_PriB/ssb"/>
</dbReference>
<gene>
    <name evidence="6" type="primary">ssb</name>
    <name evidence="6" type="ordered locus">BAnh1_02360</name>
</gene>
<evidence type="ECO:0000256" key="2">
    <source>
        <dbReference type="ARBA" id="ARBA00023172"/>
    </source>
</evidence>
<dbReference type="GO" id="GO:0003697">
    <property type="term" value="F:single-stranded DNA binding"/>
    <property type="evidence" value="ECO:0007669"/>
    <property type="project" value="UniProtKB-UniRule"/>
</dbReference>
<name>M1NS08_BARAA</name>
<dbReference type="InterPro" id="IPR012340">
    <property type="entry name" value="NA-bd_OB-fold"/>
</dbReference>
<sequence>MASGVNKVILLGNLGADPKISSLNSGDRVANLTLATSEVWKDRKTGEKRERVEWHNVVIFDERLVKLAEHYLKKGHKIYVEGQLQTRKWQDQSGNDHYKTEVILKSFGGNIVLLETQGHSSSNTAGGHQAMGANRATQHTSAQSPFSDEIPF</sequence>
<dbReference type="Gene3D" id="2.40.50.140">
    <property type="entry name" value="Nucleic acid-binding proteins"/>
    <property type="match status" value="1"/>
</dbReference>
<keyword evidence="2" id="KW-0233">DNA recombination</keyword>
<dbReference type="EMBL" id="CP003123">
    <property type="protein sequence ID" value="AGF74123.1"/>
    <property type="molecule type" value="Genomic_DNA"/>
</dbReference>
<dbReference type="NCBIfam" id="TIGR00621">
    <property type="entry name" value="ssb"/>
    <property type="match status" value="1"/>
</dbReference>
<dbReference type="KEGG" id="baus:BAnh1_02360"/>
<evidence type="ECO:0000256" key="1">
    <source>
        <dbReference type="ARBA" id="ARBA00023125"/>
    </source>
</evidence>
<dbReference type="Pfam" id="PF00436">
    <property type="entry name" value="SSB"/>
    <property type="match status" value="1"/>
</dbReference>
<keyword evidence="1 3" id="KW-0238">DNA-binding</keyword>
<dbReference type="AlphaFoldDB" id="M1NS08"/>
<keyword evidence="7" id="KW-1185">Reference proteome</keyword>
<accession>M1NS08</accession>
<feature type="region of interest" description="Disordered" evidence="5">
    <location>
        <begin position="118"/>
        <end position="152"/>
    </location>
</feature>
<dbReference type="PANTHER" id="PTHR10302">
    <property type="entry name" value="SINGLE-STRANDED DNA-BINDING PROTEIN"/>
    <property type="match status" value="1"/>
</dbReference>
<dbReference type="CDD" id="cd04496">
    <property type="entry name" value="SSB_OBF"/>
    <property type="match status" value="1"/>
</dbReference>
<dbReference type="STRING" id="1094489.BAnh1_02360"/>
<evidence type="ECO:0000256" key="3">
    <source>
        <dbReference type="HAMAP-Rule" id="MF_00984"/>
    </source>
</evidence>
<dbReference type="RefSeq" id="WP_015397632.1">
    <property type="nucleotide sequence ID" value="NC_020300.1"/>
</dbReference>
<dbReference type="SUPFAM" id="SSF50249">
    <property type="entry name" value="Nucleic acid-binding proteins"/>
    <property type="match status" value="1"/>
</dbReference>